<dbReference type="InterPro" id="IPR003838">
    <property type="entry name" value="ABC3_permease_C"/>
</dbReference>
<feature type="region of interest" description="Disordered" evidence="6">
    <location>
        <begin position="74"/>
        <end position="102"/>
    </location>
</feature>
<gene>
    <name evidence="9" type="ORF">NBG84_12745</name>
</gene>
<feature type="transmembrane region" description="Helical" evidence="7">
    <location>
        <begin position="704"/>
        <end position="724"/>
    </location>
</feature>
<proteinExistence type="predicted"/>
<feature type="transmembrane region" description="Helical" evidence="7">
    <location>
        <begin position="730"/>
        <end position="752"/>
    </location>
</feature>
<evidence type="ECO:0000256" key="2">
    <source>
        <dbReference type="ARBA" id="ARBA00022475"/>
    </source>
</evidence>
<sequence>MTLSDTRKAASPTPQDSYVRIRSWLRDLAYGLRFAAFGGREGWIRNALTAAGVGLGVALLLIASSVPHIMDNRDRRAEARAPSQQQYYGPDGERPGEPSDTSVLWADASTEYRTDIVNGLILRADGARPKLPPGVDRMPGAGEMFASPALAELLASDEGRLLAQRMDYRMIGAIGDTGLLDPGEYFFYAGSSTLTLGDGVWRTASWGGPAAESLPYDPVLIVVITLACVVLLVPVAVFIATAARFGGDRRDRRLAALRLVGADAWTTRRIAAGEALFGSALGLTVGLAVFALARLFAGSVRVWELSAFPADVVPLPRLAAALLLAVPVTSVAVSLFALRSVVVEPLGVVRNTALRRRRFWWRPLVPLAGLLLLLNGNTFNSRDPSAEVSPFPIAAGAILTLLGITAMLPWVVEALVGRLRGGPLSWQLATRRLQLSSGAATRAVSGIMVAVAGAIALQMLFAGMHDSFNRTLFENRVWDQLNVSSEYPSKALADRMTEELGRSRGAKDVIATIRTVVSHPNRESTAGLTVGDCTALRKLAEITSCADGDTFVVHAHEDRRQNDWIDTTARKGGVVLLGDEERAAPWTLPVRSPTVLGNKNAEGWENTGVYATFGAIDVRDLASGMTLALVPLNAGVPDAPEHIRNAAAGIDPALRIWSVRMTERDARYESLQTGLLAAASATLGLIAASMLVSQIEQLRERRRLLSALVAFGTPRTVLAWSVLWQTAVPVVLGTVVAVAGGLALGAAMLALIGKEVTRWWIFLPVAGVGAGVILLVTLVSLPPLWRMMRPEGLRTE</sequence>
<comment type="caution">
    <text evidence="9">The sequence shown here is derived from an EMBL/GenBank/DDBJ whole genome shotgun (WGS) entry which is preliminary data.</text>
</comment>
<feature type="transmembrane region" description="Helical" evidence="7">
    <location>
        <begin position="359"/>
        <end position="379"/>
    </location>
</feature>
<dbReference type="Proteomes" id="UP001431429">
    <property type="component" value="Unassembled WGS sequence"/>
</dbReference>
<evidence type="ECO:0000313" key="10">
    <source>
        <dbReference type="Proteomes" id="UP001431429"/>
    </source>
</evidence>
<dbReference type="Pfam" id="PF02687">
    <property type="entry name" value="FtsX"/>
    <property type="match status" value="2"/>
</dbReference>
<evidence type="ECO:0000256" key="6">
    <source>
        <dbReference type="SAM" id="MobiDB-lite"/>
    </source>
</evidence>
<accession>A0ABT0UP45</accession>
<keyword evidence="3 7" id="KW-0812">Transmembrane</keyword>
<evidence type="ECO:0000256" key="4">
    <source>
        <dbReference type="ARBA" id="ARBA00022989"/>
    </source>
</evidence>
<evidence type="ECO:0000256" key="1">
    <source>
        <dbReference type="ARBA" id="ARBA00004651"/>
    </source>
</evidence>
<dbReference type="EMBL" id="JAMQAW010000010">
    <property type="protein sequence ID" value="MCM2389153.1"/>
    <property type="molecule type" value="Genomic_DNA"/>
</dbReference>
<keyword evidence="10" id="KW-1185">Reference proteome</keyword>
<evidence type="ECO:0000256" key="3">
    <source>
        <dbReference type="ARBA" id="ARBA00022692"/>
    </source>
</evidence>
<keyword evidence="4 7" id="KW-1133">Transmembrane helix</keyword>
<evidence type="ECO:0000256" key="7">
    <source>
        <dbReference type="SAM" id="Phobius"/>
    </source>
</evidence>
<feature type="transmembrane region" description="Helical" evidence="7">
    <location>
        <begin position="317"/>
        <end position="338"/>
    </location>
</feature>
<evidence type="ECO:0000313" key="9">
    <source>
        <dbReference type="EMBL" id="MCM2389153.1"/>
    </source>
</evidence>
<feature type="transmembrane region" description="Helical" evidence="7">
    <location>
        <begin position="275"/>
        <end position="297"/>
    </location>
</feature>
<feature type="domain" description="ABC3 transporter permease C-terminal" evidence="8">
    <location>
        <begin position="229"/>
        <end position="340"/>
    </location>
</feature>
<dbReference type="RefSeq" id="WP_250919494.1">
    <property type="nucleotide sequence ID" value="NZ_JAMQAW010000010.1"/>
</dbReference>
<feature type="transmembrane region" description="Helical" evidence="7">
    <location>
        <begin position="439"/>
        <end position="461"/>
    </location>
</feature>
<keyword evidence="5 7" id="KW-0472">Membrane</keyword>
<feature type="domain" description="ABC3 transporter permease C-terminal" evidence="8">
    <location>
        <begin position="680"/>
        <end position="789"/>
    </location>
</feature>
<evidence type="ECO:0000259" key="8">
    <source>
        <dbReference type="Pfam" id="PF02687"/>
    </source>
</evidence>
<comment type="subcellular location">
    <subcellularLocation>
        <location evidence="1">Cell membrane</location>
        <topology evidence="1">Multi-pass membrane protein</topology>
    </subcellularLocation>
</comment>
<feature type="transmembrane region" description="Helical" evidence="7">
    <location>
        <begin position="219"/>
        <end position="243"/>
    </location>
</feature>
<keyword evidence="2" id="KW-1003">Cell membrane</keyword>
<reference evidence="9" key="1">
    <citation type="submission" date="2022-06" db="EMBL/GenBank/DDBJ databases">
        <title>Genome public.</title>
        <authorList>
            <person name="Sun Q."/>
        </authorList>
    </citation>
    <scope>NUCLEOTIDE SEQUENCE</scope>
    <source>
        <strain evidence="9">CWNU-1</strain>
    </source>
</reference>
<name>A0ABT0UP45_9ACTN</name>
<organism evidence="9 10">
    <name type="scientific">Streptomyces albipurpureus</name>
    <dbReference type="NCBI Taxonomy" id="2897419"/>
    <lineage>
        <taxon>Bacteria</taxon>
        <taxon>Bacillati</taxon>
        <taxon>Actinomycetota</taxon>
        <taxon>Actinomycetes</taxon>
        <taxon>Kitasatosporales</taxon>
        <taxon>Streptomycetaceae</taxon>
        <taxon>Streptomyces</taxon>
    </lineage>
</organism>
<feature type="transmembrane region" description="Helical" evidence="7">
    <location>
        <begin position="47"/>
        <end position="66"/>
    </location>
</feature>
<feature type="transmembrane region" description="Helical" evidence="7">
    <location>
        <begin position="391"/>
        <end position="412"/>
    </location>
</feature>
<evidence type="ECO:0000256" key="5">
    <source>
        <dbReference type="ARBA" id="ARBA00023136"/>
    </source>
</evidence>
<protein>
    <submittedName>
        <fullName evidence="9">ABC transporter permease</fullName>
    </submittedName>
</protein>
<feature type="transmembrane region" description="Helical" evidence="7">
    <location>
        <begin position="759"/>
        <end position="781"/>
    </location>
</feature>
<feature type="transmembrane region" description="Helical" evidence="7">
    <location>
        <begin position="674"/>
        <end position="692"/>
    </location>
</feature>